<dbReference type="PANTHER" id="PTHR30627">
    <property type="entry name" value="PEPTIDOGLYCAN D,D-TRANSPEPTIDASE"/>
    <property type="match status" value="1"/>
</dbReference>
<accession>A0A7C4W2T2</accession>
<comment type="caution">
    <text evidence="3">The sequence shown here is derived from an EMBL/GenBank/DDBJ whole genome shotgun (WGS) entry which is preliminary data.</text>
</comment>
<dbReference type="InterPro" id="IPR001460">
    <property type="entry name" value="PCN-bd_Tpept"/>
</dbReference>
<proteinExistence type="predicted"/>
<dbReference type="InterPro" id="IPR036138">
    <property type="entry name" value="PBP_dimer_sf"/>
</dbReference>
<dbReference type="GO" id="GO:0016740">
    <property type="term" value="F:transferase activity"/>
    <property type="evidence" value="ECO:0007669"/>
    <property type="project" value="UniProtKB-KW"/>
</dbReference>
<name>A0A7C4W2T2_9BACT</name>
<evidence type="ECO:0000259" key="2">
    <source>
        <dbReference type="Pfam" id="PF00905"/>
    </source>
</evidence>
<sequence>MKSRTKRADKRLYLPFLLYALMLAYVIYGLFKTQLLEREQHLTLLDHLLGRSIFEKGLRGSIYSIDGVKLAWSERVPVLSLKFLDEKTEGKIKKILAEEQIAVLKNTGEVQVAWEQAFLLRNEGFETKLREIRRSYGFVYHLVGNVNIDGDGISGLELVYNDILKGRAGLIYEIKSPGGRYRQSVIQTQPEDGLDLQTTIHFGLQKFISELLMTESTPSVAIVSEVKTGNILAMVSFPFPDFDMNGIDNVTWKKVLNDPLKPLLNRAISSTYPPGSIFKVVPAIAQMLYGNPAHVVQCNGIFQYRDSRGRITGRYKDWYLSGHGLVNLKKALRVSCNVYFYQVGLELGIDRMLRVAKALKLGEKTGVNLPGEVSGTLPDPEWKLKNIGERWYPGDTILYSIGQGFISLTPLQMLTLYNTIANRGVRTKPKLVVNEEIKEEPINLGLSDDAWETIIDGLTEVTTIPGDPANAGTASKAFKGFPIRVAGKTGTAQVGKHTTHAWFVGFAPAESPKYSVLVLVENGGSGGEVAAPLARKIFDYMLREGLFTENADGRQNKKEENK</sequence>
<gene>
    <name evidence="3" type="ORF">ENT77_08585</name>
</gene>
<keyword evidence="3" id="KW-0808">Transferase</keyword>
<reference evidence="3" key="1">
    <citation type="journal article" date="2020" name="mSystems">
        <title>Genome- and Community-Level Interaction Insights into Carbon Utilization and Element Cycling Functions of Hydrothermarchaeota in Hydrothermal Sediment.</title>
        <authorList>
            <person name="Zhou Z."/>
            <person name="Liu Y."/>
            <person name="Xu W."/>
            <person name="Pan J."/>
            <person name="Luo Z.H."/>
            <person name="Li M."/>
        </authorList>
    </citation>
    <scope>NUCLEOTIDE SEQUENCE [LARGE SCALE GENOMIC DNA]</scope>
    <source>
        <strain evidence="3">SpSt-609</strain>
    </source>
</reference>
<dbReference type="InterPro" id="IPR012338">
    <property type="entry name" value="Beta-lactam/transpept-like"/>
</dbReference>
<organism evidence="3">
    <name type="scientific">Fervidobacterium thailandense</name>
    <dbReference type="NCBI Taxonomy" id="1008305"/>
    <lineage>
        <taxon>Bacteria</taxon>
        <taxon>Thermotogati</taxon>
        <taxon>Thermotogota</taxon>
        <taxon>Thermotogae</taxon>
        <taxon>Thermotogales</taxon>
        <taxon>Fervidobacteriaceae</taxon>
        <taxon>Fervidobacterium</taxon>
    </lineage>
</organism>
<dbReference type="Gene3D" id="3.40.710.10">
    <property type="entry name" value="DD-peptidase/beta-lactamase superfamily"/>
    <property type="match status" value="1"/>
</dbReference>
<dbReference type="GO" id="GO:0071555">
    <property type="term" value="P:cell wall organization"/>
    <property type="evidence" value="ECO:0007669"/>
    <property type="project" value="TreeGrafter"/>
</dbReference>
<keyword evidence="1" id="KW-0812">Transmembrane</keyword>
<dbReference type="GO" id="GO:0071972">
    <property type="term" value="F:peptidoglycan L,D-transpeptidase activity"/>
    <property type="evidence" value="ECO:0007669"/>
    <property type="project" value="TreeGrafter"/>
</dbReference>
<dbReference type="GO" id="GO:0008658">
    <property type="term" value="F:penicillin binding"/>
    <property type="evidence" value="ECO:0007669"/>
    <property type="project" value="InterPro"/>
</dbReference>
<dbReference type="SUPFAM" id="SSF56601">
    <property type="entry name" value="beta-lactamase/transpeptidase-like"/>
    <property type="match status" value="1"/>
</dbReference>
<dbReference type="SUPFAM" id="SSF56519">
    <property type="entry name" value="Penicillin binding protein dimerisation domain"/>
    <property type="match status" value="1"/>
</dbReference>
<dbReference type="Gene3D" id="3.90.1310.10">
    <property type="entry name" value="Penicillin-binding protein 2a (Domain 2)"/>
    <property type="match status" value="1"/>
</dbReference>
<keyword evidence="1" id="KW-0472">Membrane</keyword>
<dbReference type="Pfam" id="PF00905">
    <property type="entry name" value="Transpeptidase"/>
    <property type="match status" value="1"/>
</dbReference>
<protein>
    <submittedName>
        <fullName evidence="3">Peptidoglycan glycosyltransferase</fullName>
    </submittedName>
</protein>
<dbReference type="EMBL" id="DSZY01000040">
    <property type="protein sequence ID" value="HGU41228.1"/>
    <property type="molecule type" value="Genomic_DNA"/>
</dbReference>
<keyword evidence="1" id="KW-1133">Transmembrane helix</keyword>
<evidence type="ECO:0000313" key="3">
    <source>
        <dbReference type="EMBL" id="HGU41228.1"/>
    </source>
</evidence>
<dbReference type="InterPro" id="IPR050515">
    <property type="entry name" value="Beta-lactam/transpept"/>
</dbReference>
<dbReference type="PANTHER" id="PTHR30627:SF2">
    <property type="entry name" value="PEPTIDOGLYCAN D,D-TRANSPEPTIDASE MRDA"/>
    <property type="match status" value="1"/>
</dbReference>
<evidence type="ECO:0000256" key="1">
    <source>
        <dbReference type="SAM" id="Phobius"/>
    </source>
</evidence>
<feature type="transmembrane region" description="Helical" evidence="1">
    <location>
        <begin position="12"/>
        <end position="31"/>
    </location>
</feature>
<dbReference type="GO" id="GO:0005886">
    <property type="term" value="C:plasma membrane"/>
    <property type="evidence" value="ECO:0007669"/>
    <property type="project" value="TreeGrafter"/>
</dbReference>
<dbReference type="AlphaFoldDB" id="A0A7C4W2T2"/>
<feature type="domain" description="Penicillin-binding protein transpeptidase" evidence="2">
    <location>
        <begin position="221"/>
        <end position="538"/>
    </location>
</feature>